<gene>
    <name evidence="3" type="ORF">UFOPK3564_01011</name>
</gene>
<name>A0A6J7GMA5_9ZZZZ</name>
<dbReference type="PANTHER" id="PTHR12151">
    <property type="entry name" value="ELECTRON TRANSPORT PROTIN SCO1/SENC FAMILY MEMBER"/>
    <property type="match status" value="1"/>
</dbReference>
<comment type="similarity">
    <text evidence="1">Belongs to the SCO1/2 family.</text>
</comment>
<evidence type="ECO:0000256" key="2">
    <source>
        <dbReference type="SAM" id="MobiDB-lite"/>
    </source>
</evidence>
<dbReference type="Gene3D" id="3.40.30.10">
    <property type="entry name" value="Glutaredoxin"/>
    <property type="match status" value="1"/>
</dbReference>
<protein>
    <submittedName>
        <fullName evidence="3">Unannotated protein</fullName>
    </submittedName>
</protein>
<dbReference type="PANTHER" id="PTHR12151:SF25">
    <property type="entry name" value="LINALOOL DEHYDRATASE_ISOMERASE DOMAIN-CONTAINING PROTEIN"/>
    <property type="match status" value="1"/>
</dbReference>
<organism evidence="3">
    <name type="scientific">freshwater metagenome</name>
    <dbReference type="NCBI Taxonomy" id="449393"/>
    <lineage>
        <taxon>unclassified sequences</taxon>
        <taxon>metagenomes</taxon>
        <taxon>ecological metagenomes</taxon>
    </lineage>
</organism>
<sequence length="216" mass="23549">MHPRLFLALLTSAVVLLVVLVVLAFAQPTTVSLEDGVQAKSSPYRGLARDGGSTLLPSPSFSLRDQDGKRRSIEQLRGRPAIVTFLYTSCEDTCPAIARQVSQALDAVKGPVSTLIVSVDPKNDDAEAAQRYLNKMDLRGRASYLLGTRRELAPVWDAYAIQPQGEAFDHSAYVLVLDHQGRQRVSWPADKLTSDGLAHDVNVVARLPRTDTAAIE</sequence>
<evidence type="ECO:0000313" key="3">
    <source>
        <dbReference type="EMBL" id="CAB4907748.1"/>
    </source>
</evidence>
<proteinExistence type="inferred from homology"/>
<evidence type="ECO:0000256" key="1">
    <source>
        <dbReference type="ARBA" id="ARBA00010996"/>
    </source>
</evidence>
<dbReference type="InterPro" id="IPR003782">
    <property type="entry name" value="SCO1/SenC"/>
</dbReference>
<dbReference type="InterPro" id="IPR036249">
    <property type="entry name" value="Thioredoxin-like_sf"/>
</dbReference>
<dbReference type="AlphaFoldDB" id="A0A6J7GMA5"/>
<dbReference type="Pfam" id="PF02630">
    <property type="entry name" value="SCO1-SenC"/>
    <property type="match status" value="1"/>
</dbReference>
<dbReference type="EMBL" id="CAFBMK010000042">
    <property type="protein sequence ID" value="CAB4907748.1"/>
    <property type="molecule type" value="Genomic_DNA"/>
</dbReference>
<dbReference type="SUPFAM" id="SSF52833">
    <property type="entry name" value="Thioredoxin-like"/>
    <property type="match status" value="1"/>
</dbReference>
<dbReference type="CDD" id="cd02968">
    <property type="entry name" value="SCO"/>
    <property type="match status" value="1"/>
</dbReference>
<reference evidence="3" key="1">
    <citation type="submission" date="2020-05" db="EMBL/GenBank/DDBJ databases">
        <authorList>
            <person name="Chiriac C."/>
            <person name="Salcher M."/>
            <person name="Ghai R."/>
            <person name="Kavagutti S V."/>
        </authorList>
    </citation>
    <scope>NUCLEOTIDE SEQUENCE</scope>
</reference>
<accession>A0A6J7GMA5</accession>
<feature type="region of interest" description="Disordered" evidence="2">
    <location>
        <begin position="44"/>
        <end position="69"/>
    </location>
</feature>